<dbReference type="OrthoDB" id="1741410at2759"/>
<name>A0A5N6NZQ0_9ASTR</name>
<reference evidence="1 2" key="1">
    <citation type="submission" date="2019-05" db="EMBL/GenBank/DDBJ databases">
        <title>Mikania micrantha, genome provides insights into the molecular mechanism of rapid growth.</title>
        <authorList>
            <person name="Liu B."/>
        </authorList>
    </citation>
    <scope>NUCLEOTIDE SEQUENCE [LARGE SCALE GENOMIC DNA]</scope>
    <source>
        <strain evidence="1">NLD-2019</strain>
        <tissue evidence="1">Leaf</tissue>
    </source>
</reference>
<comment type="caution">
    <text evidence="1">The sequence shown here is derived from an EMBL/GenBank/DDBJ whole genome shotgun (WGS) entry which is preliminary data.</text>
</comment>
<organism evidence="1 2">
    <name type="scientific">Mikania micrantha</name>
    <name type="common">bitter vine</name>
    <dbReference type="NCBI Taxonomy" id="192012"/>
    <lineage>
        <taxon>Eukaryota</taxon>
        <taxon>Viridiplantae</taxon>
        <taxon>Streptophyta</taxon>
        <taxon>Embryophyta</taxon>
        <taxon>Tracheophyta</taxon>
        <taxon>Spermatophyta</taxon>
        <taxon>Magnoliopsida</taxon>
        <taxon>eudicotyledons</taxon>
        <taxon>Gunneridae</taxon>
        <taxon>Pentapetalae</taxon>
        <taxon>asterids</taxon>
        <taxon>campanulids</taxon>
        <taxon>Asterales</taxon>
        <taxon>Asteraceae</taxon>
        <taxon>Asteroideae</taxon>
        <taxon>Heliantheae alliance</taxon>
        <taxon>Eupatorieae</taxon>
        <taxon>Mikania</taxon>
    </lineage>
</organism>
<evidence type="ECO:0000313" key="1">
    <source>
        <dbReference type="EMBL" id="KAD5802464.1"/>
    </source>
</evidence>
<sequence>MEADIPHHDDVAVPLDAKTLALSQHEWLQFEPESAATMRCRRILRMSVATPRCIDRGVLADAGQAELARAILGEDTPWTRLFNIAELPTDRLITVEFLLTFRYRALQTAVREQEDEELPLNIEFSLCRQHMEMSIERFAMHLGIYYEPDTVCDTFTLGLTQGEDKGSSQFRGLILADYKIKWREAVNNEPPQAYGQEGGASLKPVVDCHNRFFR</sequence>
<dbReference type="EMBL" id="SZYD01000007">
    <property type="protein sequence ID" value="KAD5802464.1"/>
    <property type="molecule type" value="Genomic_DNA"/>
</dbReference>
<gene>
    <name evidence="1" type="ORF">E3N88_13824</name>
</gene>
<dbReference type="Proteomes" id="UP000326396">
    <property type="component" value="Linkage Group LG15"/>
</dbReference>
<protein>
    <submittedName>
        <fullName evidence="1">Uncharacterized protein</fullName>
    </submittedName>
</protein>
<keyword evidence="2" id="KW-1185">Reference proteome</keyword>
<dbReference type="AlphaFoldDB" id="A0A5N6NZQ0"/>
<proteinExistence type="predicted"/>
<accession>A0A5N6NZQ0</accession>
<evidence type="ECO:0000313" key="2">
    <source>
        <dbReference type="Proteomes" id="UP000326396"/>
    </source>
</evidence>